<dbReference type="PANTHER" id="PTHR31862">
    <property type="entry name" value="UPF0261 DOMAIN PROTEIN (AFU_ORTHOLOGUE AFUA_1G10120)"/>
    <property type="match status" value="1"/>
</dbReference>
<dbReference type="InterPro" id="IPR008322">
    <property type="entry name" value="UPF0261"/>
</dbReference>
<dbReference type="PANTHER" id="PTHR31862:SF1">
    <property type="entry name" value="UPF0261 DOMAIN PROTEIN (AFU_ORTHOLOGUE AFUA_1G10120)"/>
    <property type="match status" value="1"/>
</dbReference>
<protein>
    <submittedName>
        <fullName evidence="3">Uncharacterized protein</fullName>
    </submittedName>
</protein>
<sequence>MTARARVSEREGGEALTDKTILIAGTYDTKDDELGYLAEVIRNQGGQVLTMDVSVLGEPRLPTDISKHEVAQAGGSSIEMAIASGDENTAMQIMGAGAATKALELHREGRIDGVIVLGGTMGTDLALDLCSALPIGVPKYIVSTVAFSPLLPPDRLPADVQMILWAGGLYGLNGICKASLSQAAGAVLGAARAVEPPTRDRPLIGMTSFGKTVLRYMVTLKPELEARGFDVAVFHATGMGGRAFESLAAKGAFAAVMDFAPQEVSNHLFGGLSAGESRMTGAGKAATPQMIAPGCHDLVDFVGWQAVPPQLEGRPMHAHNRLLSSAVLSPAEREQVAQEIGRKLSGAQGAVAVLIPDGGCHEWDRPDADLHDAEGLRVFCDALEAASPKLAEVHRLSCHINDPAFVDHVLQIFDRWLAEGIIDAP</sequence>
<dbReference type="Pfam" id="PF23189">
    <property type="entry name" value="UPF0261_C"/>
    <property type="match status" value="1"/>
</dbReference>
<dbReference type="Proteomes" id="UP000043764">
    <property type="component" value="Unassembled WGS sequence"/>
</dbReference>
<gene>
    <name evidence="3" type="ORF">NIT7321_01130</name>
</gene>
<feature type="domain" description="UPF0261" evidence="2">
    <location>
        <begin position="201"/>
        <end position="416"/>
    </location>
</feature>
<dbReference type="InterPro" id="IPR056778">
    <property type="entry name" value="UPF0261_C"/>
</dbReference>
<dbReference type="InterPro" id="IPR051353">
    <property type="entry name" value="Tobamovirus_resist_UPF0261"/>
</dbReference>
<feature type="domain" description="UPF0261" evidence="1">
    <location>
        <begin position="19"/>
        <end position="194"/>
    </location>
</feature>
<name>A0A0H5CZJ0_9RHOB</name>
<accession>A0A0H5CZJ0</accession>
<dbReference type="STRING" id="481446.NIT7645_02483"/>
<reference evidence="4" key="1">
    <citation type="submission" date="2015-05" db="EMBL/GenBank/DDBJ databases">
        <authorList>
            <person name="Rodrigo-Torres Lidia"/>
            <person name="Arahal R.David."/>
        </authorList>
    </citation>
    <scope>NUCLEOTIDE SEQUENCE [LARGE SCALE GENOMIC DNA]</scope>
    <source>
        <strain evidence="4">CECT 7321</strain>
    </source>
</reference>
<dbReference type="NCBIfam" id="NF002676">
    <property type="entry name" value="PRK02399.1-4"/>
    <property type="match status" value="1"/>
</dbReference>
<dbReference type="Gene3D" id="3.40.50.12030">
    <property type="entry name" value="Uncharacterised protein family UPF0261, NC domain"/>
    <property type="match status" value="1"/>
</dbReference>
<dbReference type="EMBL" id="CVRL01000013">
    <property type="protein sequence ID" value="CRL10286.1"/>
    <property type="molecule type" value="Genomic_DNA"/>
</dbReference>
<dbReference type="AlphaFoldDB" id="A0A0H5CZJ0"/>
<evidence type="ECO:0000259" key="2">
    <source>
        <dbReference type="Pfam" id="PF23189"/>
    </source>
</evidence>
<dbReference type="Pfam" id="PF06792">
    <property type="entry name" value="UPF0261"/>
    <property type="match status" value="1"/>
</dbReference>
<dbReference type="PIRSF" id="PIRSF033271">
    <property type="entry name" value="UCP033271"/>
    <property type="match status" value="1"/>
</dbReference>
<organism evidence="3 4">
    <name type="scientific">Phaeobacter italicus</name>
    <dbReference type="NCBI Taxonomy" id="481446"/>
    <lineage>
        <taxon>Bacteria</taxon>
        <taxon>Pseudomonadati</taxon>
        <taxon>Pseudomonadota</taxon>
        <taxon>Alphaproteobacteria</taxon>
        <taxon>Rhodobacterales</taxon>
        <taxon>Roseobacteraceae</taxon>
        <taxon>Phaeobacter</taxon>
    </lineage>
</organism>
<proteinExistence type="predicted"/>
<evidence type="ECO:0000313" key="3">
    <source>
        <dbReference type="EMBL" id="CRL10286.1"/>
    </source>
</evidence>
<keyword evidence="4" id="KW-1185">Reference proteome</keyword>
<evidence type="ECO:0000313" key="4">
    <source>
        <dbReference type="Proteomes" id="UP000043764"/>
    </source>
</evidence>
<evidence type="ECO:0000259" key="1">
    <source>
        <dbReference type="Pfam" id="PF06792"/>
    </source>
</evidence>
<dbReference type="InterPro" id="IPR044122">
    <property type="entry name" value="UPF0261_N"/>
</dbReference>
<dbReference type="CDD" id="cd15488">
    <property type="entry name" value="Tm-1-like"/>
    <property type="match status" value="1"/>
</dbReference>
<dbReference type="Gene3D" id="3.40.50.12020">
    <property type="entry name" value="Uncharacterised protein family UPF0261, NN domain"/>
    <property type="match status" value="1"/>
</dbReference>
<dbReference type="RefSeq" id="WP_050672847.1">
    <property type="nucleotide sequence ID" value="NZ_CVRL01000013.1"/>
</dbReference>